<proteinExistence type="predicted"/>
<dbReference type="OrthoDB" id="9795125at2"/>
<dbReference type="Proteomes" id="UP000239549">
    <property type="component" value="Unassembled WGS sequence"/>
</dbReference>
<dbReference type="EMBL" id="BFAV01000018">
    <property type="protein sequence ID" value="GBF32154.1"/>
    <property type="molecule type" value="Genomic_DNA"/>
</dbReference>
<dbReference type="InterPro" id="IPR022476">
    <property type="entry name" value="Spore_YabP/YqfC"/>
</dbReference>
<gene>
    <name evidence="1" type="ORF">DCCM_0345</name>
</gene>
<evidence type="ECO:0000313" key="2">
    <source>
        <dbReference type="Proteomes" id="UP000239549"/>
    </source>
</evidence>
<evidence type="ECO:0000313" key="1">
    <source>
        <dbReference type="EMBL" id="GBF32154.1"/>
    </source>
</evidence>
<dbReference type="AlphaFoldDB" id="A0A2L2X8A6"/>
<dbReference type="Pfam" id="PF07873">
    <property type="entry name" value="YabP"/>
    <property type="match status" value="1"/>
</dbReference>
<comment type="caution">
    <text evidence="1">The sequence shown here is derived from an EMBL/GenBank/DDBJ whole genome shotgun (WGS) entry which is preliminary data.</text>
</comment>
<keyword evidence="2" id="KW-1185">Reference proteome</keyword>
<dbReference type="NCBIfam" id="TIGR02892">
    <property type="entry name" value="spore_yabP"/>
    <property type="match status" value="1"/>
</dbReference>
<protein>
    <submittedName>
        <fullName evidence="1">Forespore shell protein</fullName>
    </submittedName>
</protein>
<accession>A0A2L2X8A6</accession>
<reference evidence="2" key="1">
    <citation type="submission" date="2018-02" db="EMBL/GenBank/DDBJ databases">
        <title>Genome sequence of Desulfocucumis palustris strain NAW-5.</title>
        <authorList>
            <person name="Watanabe M."/>
            <person name="Kojima H."/>
            <person name="Fukui M."/>
        </authorList>
    </citation>
    <scope>NUCLEOTIDE SEQUENCE [LARGE SCALE GENOMIC DNA]</scope>
    <source>
        <strain evidence="2">NAW-5</strain>
    </source>
</reference>
<dbReference type="InterPro" id="IPR012504">
    <property type="entry name" value="Spore_YabP"/>
</dbReference>
<organism evidence="1 2">
    <name type="scientific">Desulfocucumis palustris</name>
    <dbReference type="NCBI Taxonomy" id="1898651"/>
    <lineage>
        <taxon>Bacteria</taxon>
        <taxon>Bacillati</taxon>
        <taxon>Bacillota</taxon>
        <taxon>Clostridia</taxon>
        <taxon>Eubacteriales</taxon>
        <taxon>Desulfocucumaceae</taxon>
        <taxon>Desulfocucumis</taxon>
    </lineage>
</organism>
<dbReference type="RefSeq" id="WP_104370717.1">
    <property type="nucleotide sequence ID" value="NZ_BFAV01000018.1"/>
</dbReference>
<dbReference type="PIRSF" id="PIRSF011576">
    <property type="entry name" value="YabP"/>
    <property type="match status" value="1"/>
</dbReference>
<dbReference type="GO" id="GO:0030435">
    <property type="term" value="P:sporulation resulting in formation of a cellular spore"/>
    <property type="evidence" value="ECO:0007669"/>
    <property type="project" value="InterPro"/>
</dbReference>
<dbReference type="InterPro" id="IPR038705">
    <property type="entry name" value="YabP_sf"/>
</dbReference>
<name>A0A2L2X8A6_9FIRM</name>
<sequence length="91" mass="10238">MEQRVKHRLTLTERKHLMLEGVRQVGSFDEKEITLDTSLGFLSLKGEGLHITQLNLDEGVLTVEGFIAIMEFSESKTAKGRGKGLLNRILK</sequence>
<dbReference type="Gene3D" id="2.60.40.2000">
    <property type="match status" value="1"/>
</dbReference>